<dbReference type="RefSeq" id="XP_057395247.1">
    <property type="nucleotide sequence ID" value="XM_057539264.1"/>
</dbReference>
<dbReference type="GeneID" id="130706600"/>
<protein>
    <submittedName>
        <fullName evidence="2 3">Uncharacterized protein LOC130706600 isoform X1</fullName>
    </submittedName>
</protein>
<keyword evidence="1" id="KW-1185">Reference proteome</keyword>
<accession>A0ABM3SZJ4</accession>
<evidence type="ECO:0000313" key="2">
    <source>
        <dbReference type="RefSeq" id="XP_057395244.1"/>
    </source>
</evidence>
<evidence type="ECO:0000313" key="3">
    <source>
        <dbReference type="RefSeq" id="XP_057395245.1"/>
    </source>
</evidence>
<dbReference type="RefSeq" id="XP_057395245.1">
    <property type="nucleotide sequence ID" value="XM_057539262.1"/>
</dbReference>
<name>A0ABM3SZJ4_BALAC</name>
<dbReference type="RefSeq" id="XP_057395246.1">
    <property type="nucleotide sequence ID" value="XM_057539263.1"/>
</dbReference>
<gene>
    <name evidence="2 3 4 5" type="primary">LOC130706600</name>
</gene>
<evidence type="ECO:0000313" key="1">
    <source>
        <dbReference type="Proteomes" id="UP001652580"/>
    </source>
</evidence>
<proteinExistence type="predicted"/>
<dbReference type="Proteomes" id="UP001652580">
    <property type="component" value="Chromosome 6"/>
</dbReference>
<evidence type="ECO:0000313" key="5">
    <source>
        <dbReference type="RefSeq" id="XP_057395247.1"/>
    </source>
</evidence>
<organism evidence="1 3">
    <name type="scientific">Balaenoptera acutorostrata</name>
    <name type="common">Common minke whale</name>
    <name type="synonym">Balaena rostrata</name>
    <dbReference type="NCBI Taxonomy" id="9767"/>
    <lineage>
        <taxon>Eukaryota</taxon>
        <taxon>Metazoa</taxon>
        <taxon>Chordata</taxon>
        <taxon>Craniata</taxon>
        <taxon>Vertebrata</taxon>
        <taxon>Euteleostomi</taxon>
        <taxon>Mammalia</taxon>
        <taxon>Eutheria</taxon>
        <taxon>Laurasiatheria</taxon>
        <taxon>Artiodactyla</taxon>
        <taxon>Whippomorpha</taxon>
        <taxon>Cetacea</taxon>
        <taxon>Mysticeti</taxon>
        <taxon>Balaenopteridae</taxon>
        <taxon>Balaenoptera</taxon>
    </lineage>
</organism>
<evidence type="ECO:0000313" key="4">
    <source>
        <dbReference type="RefSeq" id="XP_057395246.1"/>
    </source>
</evidence>
<reference evidence="2 3" key="1">
    <citation type="submission" date="2025-05" db="UniProtKB">
        <authorList>
            <consortium name="RefSeq"/>
        </authorList>
    </citation>
    <scope>IDENTIFICATION</scope>
</reference>
<dbReference type="RefSeq" id="XP_057395244.1">
    <property type="nucleotide sequence ID" value="XM_057539261.1"/>
</dbReference>
<sequence>MLFLLSAQPWSTLAAGNTFSPQREQLVPPAVTHVAGQTSSHCLHPPAPLPERWCWLAARTAAAFCAVTASCHQLCSHLPQSLLPTPWSNPPTLDAQIAVKLLWRLPCPGLPSAAPQSGPAATALALQALIAETELVAGLPLCQINTSGCRLTLEKEWRSQLWPPREDTGAPTG</sequence>